<dbReference type="EMBL" id="CSAE01000597">
    <property type="protein sequence ID" value="COW59888.1"/>
    <property type="molecule type" value="Genomic_DNA"/>
</dbReference>
<reference evidence="10 20" key="4">
    <citation type="submission" date="2016-04" db="EMBL/GenBank/DDBJ databases">
        <authorList>
            <person name="Bigi M."/>
            <person name="Bigi F."/>
            <person name="Soria M.A."/>
        </authorList>
    </citation>
    <scope>NUCLEOTIDE SEQUENCE [LARGE SCALE GENOMIC DNA]</scope>
    <source>
        <strain evidence="10 20">6548</strain>
    </source>
</reference>
<accession>A0A045K9K2</accession>
<dbReference type="EMBL" id="LWDQ01000001">
    <property type="protein sequence ID" value="OMH59014.1"/>
    <property type="molecule type" value="Genomic_DNA"/>
</dbReference>
<dbReference type="PANTHER" id="PTHR43903">
    <property type="entry name" value="NEUROLIGIN"/>
    <property type="match status" value="1"/>
</dbReference>
<dbReference type="EMBL" id="CNFT01000009">
    <property type="protein sequence ID" value="CKQ76058.1"/>
    <property type="molecule type" value="Genomic_DNA"/>
</dbReference>
<evidence type="ECO:0000259" key="1">
    <source>
        <dbReference type="Pfam" id="PF00135"/>
    </source>
</evidence>
<dbReference type="Proteomes" id="UP000039021">
    <property type="component" value="Unassembled WGS sequence"/>
</dbReference>
<organism evidence="8 12">
    <name type="scientific">Mycobacterium tuberculosis</name>
    <dbReference type="NCBI Taxonomy" id="1773"/>
    <lineage>
        <taxon>Bacteria</taxon>
        <taxon>Bacillati</taxon>
        <taxon>Actinomycetota</taxon>
        <taxon>Actinomycetes</taxon>
        <taxon>Mycobacteriales</taxon>
        <taxon>Mycobacteriaceae</taxon>
        <taxon>Mycobacterium</taxon>
        <taxon>Mycobacterium tuberculosis complex</taxon>
    </lineage>
</organism>
<sequence>MFTQIAAEQPDLQVPTEEQIGSAYSRWRRKARSLSMATDVGFRMPSVWLAEGHSGVAPVYLYRFDYSTPLLKLLLVRAAHATELPYVWGNLGGSQDPALKLGDAKAAIAVSRRVRTRWINFATRGKPTGPDGEPDWPCYEEAHRACLIIGRRDAVVHDVDAHIRATWGSKW</sequence>
<evidence type="ECO:0000313" key="19">
    <source>
        <dbReference type="Proteomes" id="UP000050164"/>
    </source>
</evidence>
<reference evidence="6 18" key="3">
    <citation type="submission" date="2015-03" db="EMBL/GenBank/DDBJ databases">
        <authorList>
            <consortium name="Pathogen Informatics"/>
            <person name="Murphy D."/>
        </authorList>
    </citation>
    <scope>NUCLEOTIDE SEQUENCE [LARGE SCALE GENOMIC DNA]</scope>
    <source>
        <strain evidence="6 18">0268S</strain>
        <strain evidence="9">N09902308</strain>
    </source>
</reference>
<dbReference type="SUPFAM" id="SSF53474">
    <property type="entry name" value="alpha/beta-Hydrolases"/>
    <property type="match status" value="1"/>
</dbReference>
<evidence type="ECO:0000313" key="3">
    <source>
        <dbReference type="EMBL" id="CFE47442.1"/>
    </source>
</evidence>
<name>A0A045K9K2_MYCTX</name>
<dbReference type="Proteomes" id="UP000300237">
    <property type="component" value="Chromosome"/>
</dbReference>
<dbReference type="Proteomes" id="UP000050164">
    <property type="component" value="Unassembled WGS sequence"/>
</dbReference>
<dbReference type="Proteomes" id="UP000045842">
    <property type="component" value="Unassembled WGS sequence"/>
</dbReference>
<reference evidence="8" key="2">
    <citation type="submission" date="2015-03" db="EMBL/GenBank/DDBJ databases">
        <authorList>
            <person name="Murphy D."/>
        </authorList>
    </citation>
    <scope>NUCLEOTIDE SEQUENCE [LARGE SCALE GENOMIC DNA]</scope>
    <source>
        <strain evidence="8">K00500041</strain>
    </source>
</reference>
<evidence type="ECO:0000313" key="4">
    <source>
        <dbReference type="EMBL" id="CFR76987.1"/>
    </source>
</evidence>
<evidence type="ECO:0000313" key="21">
    <source>
        <dbReference type="Proteomes" id="UP000300237"/>
    </source>
</evidence>
<evidence type="ECO:0000313" key="13">
    <source>
        <dbReference type="Proteomes" id="UP000039021"/>
    </source>
</evidence>
<feature type="domain" description="Carboxylesterase type B" evidence="1">
    <location>
        <begin position="29"/>
        <end position="154"/>
    </location>
</feature>
<dbReference type="EMBL" id="CFOE01000047">
    <property type="protein sequence ID" value="CFE36894.1"/>
    <property type="molecule type" value="Genomic_DNA"/>
</dbReference>
<dbReference type="GO" id="GO:0016787">
    <property type="term" value="F:hydrolase activity"/>
    <property type="evidence" value="ECO:0007669"/>
    <property type="project" value="UniProtKB-KW"/>
</dbReference>
<dbReference type="EMBL" id="CFOH01000076">
    <property type="protein sequence ID" value="CFE47442.1"/>
    <property type="molecule type" value="Genomic_DNA"/>
</dbReference>
<gene>
    <name evidence="8" type="primary">pnbA_1</name>
    <name evidence="4" type="synonym">pnbA</name>
    <name evidence="3" type="synonym">pnbA_2</name>
    <name evidence="6" type="synonym">pnbA_4</name>
    <name evidence="10" type="ORF">A4S10_01177</name>
    <name evidence="11" type="ORF">DKC2_1178</name>
    <name evidence="4" type="ORF">ERS007657_01527</name>
    <name evidence="7" type="ORF">ERS007679_01046</name>
    <name evidence="2" type="ORF">ERS007681_00628</name>
    <name evidence="3" type="ORF">ERS007688_00745</name>
    <name evidence="8" type="ORF">ERS007703_03911</name>
    <name evidence="9" type="ORF">ERS007739_01354</name>
    <name evidence="5" type="ORF">ERS027659_00082</name>
    <name evidence="6" type="ORF">ERS094118_03380</name>
</gene>
<dbReference type="EMBL" id="COPH01000031">
    <property type="protein sequence ID" value="CLW82129.1"/>
    <property type="molecule type" value="Genomic_DNA"/>
</dbReference>
<dbReference type="Proteomes" id="UP000038802">
    <property type="component" value="Unassembled WGS sequence"/>
</dbReference>
<evidence type="ECO:0000313" key="18">
    <source>
        <dbReference type="Proteomes" id="UP000050139"/>
    </source>
</evidence>
<dbReference type="InterPro" id="IPR029058">
    <property type="entry name" value="AB_hydrolase_fold"/>
</dbReference>
<dbReference type="AlphaFoldDB" id="A0A045K9K2"/>
<dbReference type="Gene3D" id="3.40.50.1820">
    <property type="entry name" value="alpha/beta hydrolase"/>
    <property type="match status" value="1"/>
</dbReference>
<dbReference type="EMBL" id="CGCX01000479">
    <property type="protein sequence ID" value="CFR76987.1"/>
    <property type="molecule type" value="Genomic_DNA"/>
</dbReference>
<dbReference type="InterPro" id="IPR051093">
    <property type="entry name" value="Neuroligin/BSAL"/>
</dbReference>
<dbReference type="STRING" id="115862.BBG46_05945"/>
<evidence type="ECO:0000313" key="8">
    <source>
        <dbReference type="EMBL" id="COW59888.1"/>
    </source>
</evidence>
<evidence type="ECO:0000313" key="2">
    <source>
        <dbReference type="EMBL" id="CFE36894.1"/>
    </source>
</evidence>
<dbReference type="SMR" id="A0A045K9K2"/>
<dbReference type="PATRIC" id="fig|1773.211.peg.1983"/>
<keyword evidence="8" id="KW-0378">Hydrolase</keyword>
<evidence type="ECO:0000313" key="14">
    <source>
        <dbReference type="Proteomes" id="UP000045842"/>
    </source>
</evidence>
<proteinExistence type="predicted"/>
<dbReference type="Proteomes" id="UP000046680">
    <property type="component" value="Unassembled WGS sequence"/>
</dbReference>
<reference evidence="11 21" key="6">
    <citation type="submission" date="2018-08" db="EMBL/GenBank/DDBJ databases">
        <authorList>
            <person name="Fokvardsen B D."/>
            <person name="Norman A."/>
        </authorList>
    </citation>
    <scope>NUCLEOTIDE SEQUENCE [LARGE SCALE GENOMIC DNA]</scope>
    <source>
        <strain evidence="11 21">DKC2</strain>
    </source>
</reference>
<evidence type="ECO:0000313" key="17">
    <source>
        <dbReference type="Proteomes" id="UP000048289"/>
    </source>
</evidence>
<dbReference type="EC" id="3.1.1.-" evidence="2 8"/>
<evidence type="ECO:0000313" key="9">
    <source>
        <dbReference type="EMBL" id="COX48062.1"/>
    </source>
</evidence>
<evidence type="ECO:0000313" key="11">
    <source>
        <dbReference type="EMBL" id="VCU49357.1"/>
    </source>
</evidence>
<protein>
    <submittedName>
        <fullName evidence="2 10">Para-nitrobenzyl esterase</fullName>
        <ecNumber evidence="2 8">3.1.1.-</ecNumber>
    </submittedName>
    <submittedName>
        <fullName evidence="8">Putative para-nitrobenzyl esterase (Part 3)</fullName>
    </submittedName>
</protein>
<dbReference type="Proteomes" id="UP000050139">
    <property type="component" value="Unassembled WGS sequence"/>
</dbReference>
<evidence type="ECO:0000313" key="5">
    <source>
        <dbReference type="EMBL" id="CKQ76058.1"/>
    </source>
</evidence>
<evidence type="ECO:0000313" key="7">
    <source>
        <dbReference type="EMBL" id="COV10503.1"/>
    </source>
</evidence>
<evidence type="ECO:0000313" key="16">
    <source>
        <dbReference type="Proteomes" id="UP000046947"/>
    </source>
</evidence>
<dbReference type="Proteomes" id="UP000048289">
    <property type="component" value="Unassembled WGS sequence"/>
</dbReference>
<dbReference type="EMBL" id="CSBK01000507">
    <property type="protein sequence ID" value="COX48062.1"/>
    <property type="molecule type" value="Genomic_DNA"/>
</dbReference>
<dbReference type="Pfam" id="PF00135">
    <property type="entry name" value="COesterase"/>
    <property type="match status" value="1"/>
</dbReference>
<evidence type="ECO:0000313" key="20">
    <source>
        <dbReference type="Proteomes" id="UP000189452"/>
    </source>
</evidence>
<dbReference type="Proteomes" id="UP000046947">
    <property type="component" value="Unassembled WGS sequence"/>
</dbReference>
<reference evidence="12 13" key="1">
    <citation type="submission" date="2015-03" db="EMBL/GenBank/DDBJ databases">
        <authorList>
            <consortium name="Pathogen Informatics"/>
        </authorList>
    </citation>
    <scope>NUCLEOTIDE SEQUENCE [LARGE SCALE GENOMIC DNA]</scope>
    <source>
        <strain evidence="5 19">Bir 185</strain>
        <strain evidence="4 15">C09601061</strain>
        <strain evidence="7 14">G09801536</strain>
        <strain evidence="2 17">G09901357</strain>
        <strain evidence="3 16">H09601792</strain>
        <strain evidence="12">K00500041</strain>
        <strain evidence="13">N09902308</strain>
    </source>
</reference>
<evidence type="ECO:0000313" key="6">
    <source>
        <dbReference type="EMBL" id="CLW82129.1"/>
    </source>
</evidence>
<reference evidence="10 20" key="5">
    <citation type="submission" date="2017-02" db="EMBL/GenBank/DDBJ databases">
        <title>Protein polymorphisms may explain contrasting epidemiological fitness of two variants of a multidrug-resistant Mycobacterium tuberculosis strain.</title>
        <authorList>
            <person name="Bigi M.M."/>
            <person name="Lopez B."/>
            <person name="Blanco F.C."/>
            <person name="Sasiain M.C."/>
            <person name="De La Barrera S."/>
            <person name="Ritacco V."/>
            <person name="Bigi F."/>
            <person name="Soria M.A."/>
        </authorList>
    </citation>
    <scope>NUCLEOTIDE SEQUENCE [LARGE SCALE GENOMIC DNA]</scope>
    <source>
        <strain evidence="10 20">6548</strain>
    </source>
</reference>
<dbReference type="Proteomes" id="UP000189452">
    <property type="component" value="Chromosome"/>
</dbReference>
<evidence type="ECO:0000313" key="15">
    <source>
        <dbReference type="Proteomes" id="UP000046680"/>
    </source>
</evidence>
<evidence type="ECO:0000313" key="12">
    <source>
        <dbReference type="Proteomes" id="UP000038802"/>
    </source>
</evidence>
<dbReference type="EMBL" id="LR027516">
    <property type="protein sequence ID" value="VCU49357.1"/>
    <property type="molecule type" value="Genomic_DNA"/>
</dbReference>
<dbReference type="EMBL" id="CSAD01000101">
    <property type="protein sequence ID" value="COV10503.1"/>
    <property type="molecule type" value="Genomic_DNA"/>
</dbReference>
<dbReference type="InterPro" id="IPR002018">
    <property type="entry name" value="CarbesteraseB"/>
</dbReference>
<evidence type="ECO:0000313" key="10">
    <source>
        <dbReference type="EMBL" id="OMH59014.1"/>
    </source>
</evidence>